<comment type="caution">
    <text evidence="2">The sequence shown here is derived from an EMBL/GenBank/DDBJ whole genome shotgun (WGS) entry which is preliminary data.</text>
</comment>
<keyword evidence="3" id="KW-1185">Reference proteome</keyword>
<reference evidence="2 3" key="1">
    <citation type="journal article" date="2017" name="Gigascience">
        <title>Draft genome of the honey bee ectoparasitic mite, Tropilaelaps mercedesae, is shaped by the parasitic life history.</title>
        <authorList>
            <person name="Dong X."/>
            <person name="Armstrong S.D."/>
            <person name="Xia D."/>
            <person name="Makepeace B.L."/>
            <person name="Darby A.C."/>
            <person name="Kadowaki T."/>
        </authorList>
    </citation>
    <scope>NUCLEOTIDE SEQUENCE [LARGE SCALE GENOMIC DNA]</scope>
    <source>
        <strain evidence="2">Wuxi-XJTLU</strain>
    </source>
</reference>
<dbReference type="InParanoid" id="A0A1V9XH42"/>
<dbReference type="AlphaFoldDB" id="A0A1V9XH42"/>
<proteinExistence type="predicted"/>
<sequence length="88" mass="9925">MCACNVPQGRRGWSRASGKQTQSNRGERNRPVGRKQKRDMDAKEVHDVKKQIIGNVLLSVRSATRRNALRDRGLEAMARSTTDPPIVR</sequence>
<evidence type="ECO:0000313" key="2">
    <source>
        <dbReference type="EMBL" id="OQR72819.1"/>
    </source>
</evidence>
<feature type="region of interest" description="Disordered" evidence="1">
    <location>
        <begin position="1"/>
        <end position="45"/>
    </location>
</feature>
<organism evidence="2 3">
    <name type="scientific">Tropilaelaps mercedesae</name>
    <dbReference type="NCBI Taxonomy" id="418985"/>
    <lineage>
        <taxon>Eukaryota</taxon>
        <taxon>Metazoa</taxon>
        <taxon>Ecdysozoa</taxon>
        <taxon>Arthropoda</taxon>
        <taxon>Chelicerata</taxon>
        <taxon>Arachnida</taxon>
        <taxon>Acari</taxon>
        <taxon>Parasitiformes</taxon>
        <taxon>Mesostigmata</taxon>
        <taxon>Gamasina</taxon>
        <taxon>Dermanyssoidea</taxon>
        <taxon>Laelapidae</taxon>
        <taxon>Tropilaelaps</taxon>
    </lineage>
</organism>
<evidence type="ECO:0000256" key="1">
    <source>
        <dbReference type="SAM" id="MobiDB-lite"/>
    </source>
</evidence>
<protein>
    <submittedName>
        <fullName evidence="2">Uncharacterized protein</fullName>
    </submittedName>
</protein>
<gene>
    <name evidence="2" type="ORF">BIW11_10140</name>
</gene>
<accession>A0A1V9XH42</accession>
<evidence type="ECO:0000313" key="3">
    <source>
        <dbReference type="Proteomes" id="UP000192247"/>
    </source>
</evidence>
<dbReference type="Proteomes" id="UP000192247">
    <property type="component" value="Unassembled WGS sequence"/>
</dbReference>
<dbReference type="EMBL" id="MNPL01011012">
    <property type="protein sequence ID" value="OQR72819.1"/>
    <property type="molecule type" value="Genomic_DNA"/>
</dbReference>
<name>A0A1V9XH42_9ACAR</name>